<dbReference type="Proteomes" id="UP001196413">
    <property type="component" value="Unassembled WGS sequence"/>
</dbReference>
<accession>A0AAD5MC63</accession>
<sequence>MKHCGVRNELIIDIDEQFNKILVKNEEKGLYVRKDVGQSNKLKVKSMRLVFYQIHSVHENSQRSVELTQEIPENTTLVDNFEDSIRIKLLVRSKICDLGDKQVDND</sequence>
<dbReference type="AlphaFoldDB" id="A0AAD5MC63"/>
<name>A0AAD5MC63_PARTN</name>
<dbReference type="EMBL" id="JAHQIW010000161">
    <property type="protein sequence ID" value="KAJ1346372.1"/>
    <property type="molecule type" value="Genomic_DNA"/>
</dbReference>
<protein>
    <submittedName>
        <fullName evidence="1">Uncharacterized protein</fullName>
    </submittedName>
</protein>
<proteinExistence type="predicted"/>
<organism evidence="1 2">
    <name type="scientific">Parelaphostrongylus tenuis</name>
    <name type="common">Meningeal worm</name>
    <dbReference type="NCBI Taxonomy" id="148309"/>
    <lineage>
        <taxon>Eukaryota</taxon>
        <taxon>Metazoa</taxon>
        <taxon>Ecdysozoa</taxon>
        <taxon>Nematoda</taxon>
        <taxon>Chromadorea</taxon>
        <taxon>Rhabditida</taxon>
        <taxon>Rhabditina</taxon>
        <taxon>Rhabditomorpha</taxon>
        <taxon>Strongyloidea</taxon>
        <taxon>Metastrongylidae</taxon>
        <taxon>Parelaphostrongylus</taxon>
    </lineage>
</organism>
<gene>
    <name evidence="1" type="ORF">KIN20_001138</name>
</gene>
<keyword evidence="2" id="KW-1185">Reference proteome</keyword>
<evidence type="ECO:0000313" key="2">
    <source>
        <dbReference type="Proteomes" id="UP001196413"/>
    </source>
</evidence>
<evidence type="ECO:0000313" key="1">
    <source>
        <dbReference type="EMBL" id="KAJ1346372.1"/>
    </source>
</evidence>
<reference evidence="1" key="1">
    <citation type="submission" date="2021-06" db="EMBL/GenBank/DDBJ databases">
        <title>Parelaphostrongylus tenuis whole genome reference sequence.</title>
        <authorList>
            <person name="Garwood T.J."/>
            <person name="Larsen P.A."/>
            <person name="Fountain-Jones N.M."/>
            <person name="Garbe J.R."/>
            <person name="Macchietto M.G."/>
            <person name="Kania S.A."/>
            <person name="Gerhold R.W."/>
            <person name="Richards J.E."/>
            <person name="Wolf T.M."/>
        </authorList>
    </citation>
    <scope>NUCLEOTIDE SEQUENCE</scope>
    <source>
        <strain evidence="1">MNPRO001-30</strain>
        <tissue evidence="1">Meninges</tissue>
    </source>
</reference>
<comment type="caution">
    <text evidence="1">The sequence shown here is derived from an EMBL/GenBank/DDBJ whole genome shotgun (WGS) entry which is preliminary data.</text>
</comment>